<evidence type="ECO:0000313" key="2">
    <source>
        <dbReference type="EMBL" id="ANP47081.1"/>
    </source>
</evidence>
<sequence>MMWLSKLVSFARNRRGASAVEFALISPLLAIALLGIAEVGQVAYQRTDMHGALRSGGQYVLNGGRDLAVAREIIVRSWSAMPEDARVEATRFCLCGSLAHACNSPCSGGSVPEAYISLSAHATLGGIVVDYGDSADDSIRIR</sequence>
<dbReference type="OrthoDB" id="7631681at2"/>
<dbReference type="InParanoid" id="A0A1B1AKL1"/>
<keyword evidence="3" id="KW-1185">Reference proteome</keyword>
<dbReference type="STRING" id="1759059.ATE48_14740"/>
<dbReference type="Proteomes" id="UP000092498">
    <property type="component" value="Chromosome"/>
</dbReference>
<protein>
    <recommendedName>
        <fullName evidence="1">TadE-like domain-containing protein</fullName>
    </recommendedName>
</protein>
<dbReference type="InterPro" id="IPR012495">
    <property type="entry name" value="TadE-like_dom"/>
</dbReference>
<dbReference type="EMBL" id="CP013244">
    <property type="protein sequence ID" value="ANP47081.1"/>
    <property type="molecule type" value="Genomic_DNA"/>
</dbReference>
<gene>
    <name evidence="2" type="ORF">ATE48_14740</name>
</gene>
<evidence type="ECO:0000259" key="1">
    <source>
        <dbReference type="Pfam" id="PF07811"/>
    </source>
</evidence>
<name>A0A1B1AKL1_9PROT</name>
<evidence type="ECO:0000313" key="3">
    <source>
        <dbReference type="Proteomes" id="UP000092498"/>
    </source>
</evidence>
<dbReference type="AlphaFoldDB" id="A0A1B1AKL1"/>
<proteinExistence type="predicted"/>
<accession>A0A1B1AKL1</accession>
<dbReference type="Pfam" id="PF07811">
    <property type="entry name" value="TadE"/>
    <property type="match status" value="1"/>
</dbReference>
<feature type="domain" description="TadE-like" evidence="1">
    <location>
        <begin position="16"/>
        <end position="56"/>
    </location>
</feature>
<organism evidence="2 3">
    <name type="scientific">Candidatus Viadribacter manganicus</name>
    <dbReference type="NCBI Taxonomy" id="1759059"/>
    <lineage>
        <taxon>Bacteria</taxon>
        <taxon>Pseudomonadati</taxon>
        <taxon>Pseudomonadota</taxon>
        <taxon>Alphaproteobacteria</taxon>
        <taxon>Hyphomonadales</taxon>
        <taxon>Hyphomonadaceae</taxon>
        <taxon>Candidatus Viadribacter</taxon>
    </lineage>
</organism>
<reference evidence="2 3" key="1">
    <citation type="submission" date="2015-11" db="EMBL/GenBank/DDBJ databases">
        <title>Whole-Genome Sequence of Candidatus Oderbacter manganicum from the National Park Lower Oder Valley, Germany.</title>
        <authorList>
            <person name="Braun B."/>
            <person name="Liere K."/>
            <person name="Szewzyk U."/>
        </authorList>
    </citation>
    <scope>NUCLEOTIDE SEQUENCE [LARGE SCALE GENOMIC DNA]</scope>
    <source>
        <strain evidence="2 3">OTSz_A_272</strain>
    </source>
</reference>
<dbReference type="KEGG" id="cbot:ATE48_14740"/>
<dbReference type="RefSeq" id="WP_066772760.1">
    <property type="nucleotide sequence ID" value="NZ_CP013244.1"/>
</dbReference>